<dbReference type="InParanoid" id="A0A1W4XGF4"/>
<evidence type="ECO:0000256" key="1">
    <source>
        <dbReference type="ARBA" id="ARBA00023054"/>
    </source>
</evidence>
<dbReference type="OrthoDB" id="75801at2759"/>
<dbReference type="PANTHER" id="PTHR18870:SF9">
    <property type="entry name" value="PROTEIN TAG-278-RELATED"/>
    <property type="match status" value="1"/>
</dbReference>
<feature type="coiled-coil region" evidence="2">
    <location>
        <begin position="587"/>
        <end position="698"/>
    </location>
</feature>
<reference evidence="5" key="1">
    <citation type="submission" date="2025-08" db="UniProtKB">
        <authorList>
            <consortium name="RefSeq"/>
        </authorList>
    </citation>
    <scope>IDENTIFICATION</scope>
    <source>
        <tissue evidence="5">Entire body</tissue>
    </source>
</reference>
<evidence type="ECO:0000256" key="2">
    <source>
        <dbReference type="SAM" id="Coils"/>
    </source>
</evidence>
<feature type="compositionally biased region" description="Polar residues" evidence="3">
    <location>
        <begin position="41"/>
        <end position="50"/>
    </location>
</feature>
<protein>
    <submittedName>
        <fullName evidence="5">Protein FAM184A-like isoform X1</fullName>
    </submittedName>
</protein>
<feature type="coiled-coil region" evidence="2">
    <location>
        <begin position="787"/>
        <end position="821"/>
    </location>
</feature>
<dbReference type="Proteomes" id="UP000192223">
    <property type="component" value="Unplaced"/>
</dbReference>
<dbReference type="Gene3D" id="1.10.287.1490">
    <property type="match status" value="1"/>
</dbReference>
<keyword evidence="1 2" id="KW-0175">Coiled coil</keyword>
<sequence length="989" mass="115465">MFNFFKRIRKEPDNNSNGKKNKDKNGNVSKEVQPDTDGDLSKNNSHQKAQSGERHQAYVTQSGLLHETSDCSVSVENEQKITKTIETDPDASDMEVPAKTTPESAVNVHTTPFSYASILKTPEKKISHSVKPCGHGTLAVSPRIPVQYGKRNDIKTPPPSPELGVRPKFSRSSSKDDNSGQSDSEGGKSETRAKIKDDGRDTVTGVMRVRFDLPKCQVSADAGGVLEDNKKNLINQEAKFQCQLNDLSKQLSLRDAEVSKLRFQIEELQRDVFAKSAGMDRLQAELQSANKESDAAKQRLKHLEEDLQTSRQKFTELAEQLTQKTDSFSDFQGSANDKIAELQHSIRELNNKIDSLESQIEVLEKEKEILEKQKSELIEKMKEEKKNFDEALAKVVREKTEIEEKWTIEFEKIRTVNIVKEQELLDDFEWKLREIEQTCKKRLQEKDKKIEEQLREACKEAEVKLRDAEKMMEEVASLKSYEVEVQNLRGLTEEQKKSLTMMLDQQEELKVADQRLKDETKRLRKIVDMEKENLQHMQRVHNQEMLEKERKLQIKLEEAKTEIATYWESRLLHECGRLKSELEQIYLEEKQAAIESVKARKELELQEAKKNWEKKLNEVVKEVENLNRSLESKETHFRNEMERLQSKKDSDIMELRRIMDKIDMTHHERFEKMVQEHEEEIERINAEHERNVKEIEANWQLQVNSMGSKLDLIKEQMEYEAQLKVQDLIDQHRADLDKQWENLVHQKDEAIRLVEDEYLTKYKQLEEQFYTQQKSHSSREVELLKTIDSLKNEIMSKNSTIDDLQNNVEVLEGGVQVLNQEVASQNDKFAKYKTDLEHRVKGLQEYIVKLQMQHRRENEEHRAQLAHVQKQNQSSMEQLQRKCQCLTKLFEEVRSRYERRESRQEDLNIISDLRQVIAEQEKDLACLNEEKRYFQVKLMNLEKFLTQSPGFGPERSSPEPQEDLPSTSEDSGRSSIVIPPTIPECDDEE</sequence>
<gene>
    <name evidence="5" type="primary">LOC108741223</name>
</gene>
<dbReference type="RefSeq" id="XP_018331430.1">
    <property type="nucleotide sequence ID" value="XM_018475928.1"/>
</dbReference>
<dbReference type="KEGG" id="apln:108741223"/>
<name>A0A1W4XGF4_AGRPL</name>
<accession>A0A1W4XGF4</accession>
<dbReference type="GeneID" id="108741223"/>
<evidence type="ECO:0000256" key="3">
    <source>
        <dbReference type="SAM" id="MobiDB-lite"/>
    </source>
</evidence>
<feature type="region of interest" description="Disordered" evidence="3">
    <location>
        <begin position="1"/>
        <end position="57"/>
    </location>
</feature>
<dbReference type="STRING" id="224129.A0A1W4XGF4"/>
<evidence type="ECO:0000313" key="5">
    <source>
        <dbReference type="RefSeq" id="XP_018331430.1"/>
    </source>
</evidence>
<keyword evidence="4" id="KW-1185">Reference proteome</keyword>
<proteinExistence type="predicted"/>
<feature type="compositionally biased region" description="Basic and acidic residues" evidence="3">
    <location>
        <begin position="185"/>
        <end position="201"/>
    </location>
</feature>
<feature type="coiled-coil region" evidence="2">
    <location>
        <begin position="851"/>
        <end position="930"/>
    </location>
</feature>
<feature type="region of interest" description="Disordered" evidence="3">
    <location>
        <begin position="83"/>
        <end position="103"/>
    </location>
</feature>
<dbReference type="AlphaFoldDB" id="A0A1W4XGF4"/>
<feature type="region of interest" description="Disordered" evidence="3">
    <location>
        <begin position="127"/>
        <end position="201"/>
    </location>
</feature>
<dbReference type="PANTHER" id="PTHR18870">
    <property type="entry name" value="PROTEIN TAG-278-RELATED"/>
    <property type="match status" value="1"/>
</dbReference>
<feature type="region of interest" description="Disordered" evidence="3">
    <location>
        <begin position="946"/>
        <end position="989"/>
    </location>
</feature>
<feature type="coiled-coil region" evidence="2">
    <location>
        <begin position="279"/>
        <end position="478"/>
    </location>
</feature>
<evidence type="ECO:0000313" key="4">
    <source>
        <dbReference type="Proteomes" id="UP000192223"/>
    </source>
</evidence>
<feature type="coiled-coil region" evidence="2">
    <location>
        <begin position="502"/>
        <end position="562"/>
    </location>
</feature>
<organism evidence="4 5">
    <name type="scientific">Agrilus planipennis</name>
    <name type="common">Emerald ash borer</name>
    <name type="synonym">Agrilus marcopoli</name>
    <dbReference type="NCBI Taxonomy" id="224129"/>
    <lineage>
        <taxon>Eukaryota</taxon>
        <taxon>Metazoa</taxon>
        <taxon>Ecdysozoa</taxon>
        <taxon>Arthropoda</taxon>
        <taxon>Hexapoda</taxon>
        <taxon>Insecta</taxon>
        <taxon>Pterygota</taxon>
        <taxon>Neoptera</taxon>
        <taxon>Endopterygota</taxon>
        <taxon>Coleoptera</taxon>
        <taxon>Polyphaga</taxon>
        <taxon>Elateriformia</taxon>
        <taxon>Buprestoidea</taxon>
        <taxon>Buprestidae</taxon>
        <taxon>Agrilinae</taxon>
        <taxon>Agrilus</taxon>
    </lineage>
</organism>